<protein>
    <submittedName>
        <fullName evidence="1">Uncharacterized protein</fullName>
    </submittedName>
</protein>
<evidence type="ECO:0000313" key="1">
    <source>
        <dbReference type="EMBL" id="QPH83955.1"/>
    </source>
</evidence>
<dbReference type="Proteomes" id="UP000594630">
    <property type="component" value="Chromosome"/>
</dbReference>
<dbReference type="AlphaFoldDB" id="A0A7S9NDU3"/>
<gene>
    <name evidence="1" type="ORF">CVT06_02140</name>
</gene>
<dbReference type="EMBL" id="CP049274">
    <property type="protein sequence ID" value="QPH83955.1"/>
    <property type="molecule type" value="Genomic_DNA"/>
</dbReference>
<name>A0A7S9NDU3_9BACT</name>
<sequence>MTTINMNDKGEVTSITEIGNGGQNFPLTKESYNQYSFKVPGFDLRNGQDTTIRASITNMTPGRHTSINESEVSASLEYVKKPEVIFGEANGTRSMSREQAMSDGNLNSTTVTIKLPKNAVSGDKLTVTIKEPNEATAREIKYTIGKDNNGKFFVKDSDGNKVDTEIDGRSFKISGIKTATGLETKVTAEIKDKDGIQHAERYKHSYYLKYKRYGGIFQRGR</sequence>
<reference evidence="1 2" key="1">
    <citation type="journal article" date="2018" name="Emerg. Microbes Infect.">
        <title>Genomic analysis of oral Campylobacter concisus strains identified a potential bacterial molecular marker associated with active Crohn's disease.</title>
        <authorList>
            <person name="Liu F."/>
            <person name="Ma R."/>
            <person name="Tay C.Y.A."/>
            <person name="Octavia S."/>
            <person name="Lan R."/>
            <person name="Chung H.K.L."/>
            <person name="Riordan S.M."/>
            <person name="Grimm M.C."/>
            <person name="Leong R.W."/>
            <person name="Tanaka M.M."/>
            <person name="Connor S."/>
            <person name="Zhang L."/>
        </authorList>
    </citation>
    <scope>NUCLEOTIDE SEQUENCE [LARGE SCALE GENOMIC DNA]</scope>
    <source>
        <strain evidence="1 2">P10CDO-S2</strain>
    </source>
</reference>
<proteinExistence type="predicted"/>
<organism evidence="1 2">
    <name type="scientific">Campylobacter concisus</name>
    <dbReference type="NCBI Taxonomy" id="199"/>
    <lineage>
        <taxon>Bacteria</taxon>
        <taxon>Pseudomonadati</taxon>
        <taxon>Campylobacterota</taxon>
        <taxon>Epsilonproteobacteria</taxon>
        <taxon>Campylobacterales</taxon>
        <taxon>Campylobacteraceae</taxon>
        <taxon>Campylobacter</taxon>
    </lineage>
</organism>
<accession>A0A7S9NDU3</accession>
<evidence type="ECO:0000313" key="2">
    <source>
        <dbReference type="Proteomes" id="UP000594630"/>
    </source>
</evidence>
<dbReference type="RefSeq" id="WP_196380761.1">
    <property type="nucleotide sequence ID" value="NZ_CP049274.1"/>
</dbReference>